<protein>
    <submittedName>
        <fullName evidence="1">TonB-linked SusC/RagA family outer membrane protein</fullName>
    </submittedName>
</protein>
<keyword evidence="2" id="KW-1185">Reference proteome</keyword>
<proteinExistence type="predicted"/>
<dbReference type="EMBL" id="JAVDTF010000001">
    <property type="protein sequence ID" value="MDR6781983.1"/>
    <property type="molecule type" value="Genomic_DNA"/>
</dbReference>
<organism evidence="1 2">
    <name type="scientific">Pedobacter africanus</name>
    <dbReference type="NCBI Taxonomy" id="151894"/>
    <lineage>
        <taxon>Bacteria</taxon>
        <taxon>Pseudomonadati</taxon>
        <taxon>Bacteroidota</taxon>
        <taxon>Sphingobacteriia</taxon>
        <taxon>Sphingobacteriales</taxon>
        <taxon>Sphingobacteriaceae</taxon>
        <taxon>Pedobacter</taxon>
    </lineage>
</organism>
<gene>
    <name evidence="1" type="ORF">J2X78_000535</name>
</gene>
<dbReference type="Proteomes" id="UP001246858">
    <property type="component" value="Unassembled WGS sequence"/>
</dbReference>
<comment type="caution">
    <text evidence="1">The sequence shown here is derived from an EMBL/GenBank/DDBJ whole genome shotgun (WGS) entry which is preliminary data.</text>
</comment>
<evidence type="ECO:0000313" key="1">
    <source>
        <dbReference type="EMBL" id="MDR6781983.1"/>
    </source>
</evidence>
<sequence>MKRNLLLMILASGLVLHATAQDRLLTGQILDAETKGPLPGATITTTSGTKSQSDTNGKFKLSVLSGKQTELTVQFVGYNIKKVKINTETNVVILLQPSSIGLNEVVAIGYGSVKRGDVTGAISSLSSKQIQDVPITSAEEILTGRLAGLQVTKEEGSPDAEVRIKVRGGTSITEDNSPLYIIDGIPMENGLRGLSPQDILSVNVLKDASSTAIYGARGANGVVVVTTRGGKEMKTQVSYNGSYGFNRLAKKLEVLNPYEFLTLQWERDKGYVDGKLPVYGTWADIQSYKGQTGIDWQEKMLANDGRQDNHNLSILGGTKNTQFSLSLSGNNQKMIVLNSGYKRQTLNFRFNHTITSKLKGYFNVRYSNQKIMGAGTSNESSASSNNLRHIIKYRPMLIGDVGEDDFDYEYLVETENGNGLTVSNPVATSNGQYSKNIDKMLNLSGYIDYSISNALTFRSTWGYGTYNQNKDVFWDWFTNLGRYYGDFTPVLLLNSINQSSYNISNTLTYDKRFAKHKLNFLLGNEFYGAATETDALQMKNYAVGITAEKALAQVGIGVPRAGFPRNDTYKNTLLSFFSRVNYAFNDKYLFTATLRADGSSKFSAANRWGYFPSASIAWKFSSENFLKSFSPLTEGKLRVSYGAAGNNRIQDYLYLQTYTSAGRYNLNETDVNGSYPASLANKNLKWETTISRNIGLDLSFLKNRLQLTADIYRNSTRDLLVAAPIATNSGYKTQLQNIGETLNKGLELQISGTLIDHKAFKWNMDFNVAFNKNKIVRLANSQSTDERFSGVGIANSPADYLIKVGESVGTMYGWVNDGFYKVDDFDWVGTTYTLKSGQPDVGKLFGTTAKPGMIKFRDLTGEGQVSLDDRTIIGNANPKYLGGINNQFSYKNFDLSVFLNFSVGNDIFNANKIEFTNAMVQGTNLLGIMKDRWRNIDGAGNPITDPVLLAEANQNAKIWTPHTGTGSFYVNSWAIEDGSFLRVNNVTLGYSLPSRLLKSIFVNKVRVYFTANNLHVFTRYSGFDPEVSNRGGGVIAGVDYSAFPRSKAYIFGLNVTL</sequence>
<evidence type="ECO:0000313" key="2">
    <source>
        <dbReference type="Proteomes" id="UP001246858"/>
    </source>
</evidence>
<accession>A0ACC6KS88</accession>
<name>A0ACC6KS88_9SPHI</name>
<reference evidence="1" key="1">
    <citation type="submission" date="2023-07" db="EMBL/GenBank/DDBJ databases">
        <title>Sorghum-associated microbial communities from plants grown in Nebraska, USA.</title>
        <authorList>
            <person name="Schachtman D."/>
        </authorList>
    </citation>
    <scope>NUCLEOTIDE SEQUENCE</scope>
    <source>
        <strain evidence="1">2697</strain>
    </source>
</reference>